<dbReference type="Pfam" id="PF13358">
    <property type="entry name" value="DDE_3"/>
    <property type="match status" value="1"/>
</dbReference>
<dbReference type="InterPro" id="IPR038717">
    <property type="entry name" value="Tc1-like_DDE_dom"/>
</dbReference>
<feature type="compositionally biased region" description="Low complexity" evidence="6">
    <location>
        <begin position="242"/>
        <end position="253"/>
    </location>
</feature>
<dbReference type="PRINTS" id="PR00452">
    <property type="entry name" value="SH3DOMAIN"/>
</dbReference>
<feature type="region of interest" description="Disordered" evidence="6">
    <location>
        <begin position="561"/>
        <end position="622"/>
    </location>
</feature>
<evidence type="ECO:0000256" key="5">
    <source>
        <dbReference type="PROSITE-ProRule" id="PRU00192"/>
    </source>
</evidence>
<dbReference type="InterPro" id="IPR001452">
    <property type="entry name" value="SH3_domain"/>
</dbReference>
<dbReference type="Gene3D" id="2.30.30.40">
    <property type="entry name" value="SH3 Domains"/>
    <property type="match status" value="3"/>
</dbReference>
<dbReference type="SUPFAM" id="SSF50044">
    <property type="entry name" value="SH3-domain"/>
    <property type="match status" value="3"/>
</dbReference>
<dbReference type="PANTHER" id="PTHR14167:SF6">
    <property type="entry name" value="SH3 DOMAIN-CONTAINING KINASE-BINDING PROTEIN 1"/>
    <property type="match status" value="1"/>
</dbReference>
<dbReference type="PROSITE" id="PS50002">
    <property type="entry name" value="SH3"/>
    <property type="match status" value="3"/>
</dbReference>
<feature type="domain" description="SH3" evidence="7">
    <location>
        <begin position="1"/>
        <end position="53"/>
    </location>
</feature>
<feature type="compositionally biased region" description="Basic and acidic residues" evidence="6">
    <location>
        <begin position="606"/>
        <end position="615"/>
    </location>
</feature>
<dbReference type="InterPro" id="IPR035770">
    <property type="entry name" value="CIN85_SH3_1"/>
</dbReference>
<dbReference type="Pfam" id="PF14604">
    <property type="entry name" value="SH3_9"/>
    <property type="match status" value="2"/>
</dbReference>
<feature type="region of interest" description="Disordered" evidence="6">
    <location>
        <begin position="486"/>
        <end position="538"/>
    </location>
</feature>
<evidence type="ECO:0000259" key="7">
    <source>
        <dbReference type="PROSITE" id="PS50002"/>
    </source>
</evidence>
<dbReference type="SMART" id="SM00326">
    <property type="entry name" value="SH3"/>
    <property type="match status" value="3"/>
</dbReference>
<feature type="region of interest" description="Disordered" evidence="6">
    <location>
        <begin position="233"/>
        <end position="255"/>
    </location>
</feature>
<reference evidence="8" key="3">
    <citation type="submission" date="2025-09" db="UniProtKB">
        <authorList>
            <consortium name="Ensembl"/>
        </authorList>
    </citation>
    <scope>IDENTIFICATION</scope>
</reference>
<dbReference type="FunFam" id="2.30.30.40:FF:000072">
    <property type="entry name" value="Unconventional Myosin IB"/>
    <property type="match status" value="3"/>
</dbReference>
<dbReference type="PANTHER" id="PTHR14167">
    <property type="entry name" value="SH3 DOMAIN-CONTAINING"/>
    <property type="match status" value="1"/>
</dbReference>
<evidence type="ECO:0000256" key="4">
    <source>
        <dbReference type="ARBA" id="ARBA00040640"/>
    </source>
</evidence>
<evidence type="ECO:0000256" key="3">
    <source>
        <dbReference type="ARBA" id="ARBA00037432"/>
    </source>
</evidence>
<dbReference type="CDD" id="cd12055">
    <property type="entry name" value="SH3_CIN85_2"/>
    <property type="match status" value="1"/>
</dbReference>
<dbReference type="Proteomes" id="UP000694620">
    <property type="component" value="Chromosome 4"/>
</dbReference>
<dbReference type="PRINTS" id="PR00499">
    <property type="entry name" value="P67PHOX"/>
</dbReference>
<protein>
    <recommendedName>
        <fullName evidence="4">Osteoclast-stimulating factor 1</fullName>
    </recommendedName>
</protein>
<feature type="region of interest" description="Disordered" evidence="6">
    <location>
        <begin position="419"/>
        <end position="452"/>
    </location>
</feature>
<dbReference type="GeneTree" id="ENSGT00940000155886"/>
<accession>A0A8C4S3M1</accession>
<reference evidence="8" key="1">
    <citation type="submission" date="2021-06" db="EMBL/GenBank/DDBJ databases">
        <authorList>
            <consortium name="Wellcome Sanger Institute Data Sharing"/>
        </authorList>
    </citation>
    <scope>NUCLEOTIDE SEQUENCE [LARGE SCALE GENOMIC DNA]</scope>
</reference>
<dbReference type="CDD" id="cd12052">
    <property type="entry name" value="SH3_CIN85_1"/>
    <property type="match status" value="1"/>
</dbReference>
<dbReference type="AlphaFoldDB" id="A0A8C4S3M1"/>
<evidence type="ECO:0000256" key="6">
    <source>
        <dbReference type="SAM" id="MobiDB-lite"/>
    </source>
</evidence>
<sequence length="675" mass="75759">MPFDYKAQHDDELTISIGDIIKNIRKDDGGWWEGEINGKRGVFPDNFVKEIKKDVKKEVQGHKLAEKPKQELSNGSPLIITGDFNLRNPKKGDKIRKRRCKVAFSYTPQNEDELELKIGDIIEVLAEVEEGWWEGCLNGKTGMFPSNFIKEIAHESEDASSTQEEKITKTSRPSKNLYADFIFQQDLAPAHSAKATSTWFKDHGIPVLDWPANSPDLNPIENLWGIVKRKITGSESDGGDSGSTKSDGGSVSSNAEIQPKKIKGIGFGDIFKDKPIKLRPRSMDVDTELISPEKKIPPIYFHSHFEVKSKFYPYFTGKEYCKVLFPYEAQNEDELTIKEGDIITILWKDCTDAGWWQGELNGKRGLFPDNFVKILSQDTEKEVGQTVRSVLCLLSYLIYFKDKHEKDLKHVDTQKTVLPVVPPKKPLPPKTNSLNRPASFPPKRPERPTAPASFTLTLCGERILTLECLFKDVEDFDSVVPVSEKLNHPTASRPRITDRRPRSQLFTSSSLSSPDLVDSSTPEEEKHENGKGKEEYDFQAAKISDTTKKVVKPVPLLPVSENKAVLPPKPGIPSLSCTGTGGQTPLSSTVHHGVMGTGQRPSSPSHFKEDVKPKNDQASNSQNALEELRLQVKELKTVIDHMKVQHNNLLSLEENTQKKISPKIQTFRHFSNLSA</sequence>
<feature type="domain" description="SH3" evidence="7">
    <location>
        <begin position="95"/>
        <end position="154"/>
    </location>
</feature>
<dbReference type="GO" id="GO:0007015">
    <property type="term" value="P:actin filament organization"/>
    <property type="evidence" value="ECO:0007669"/>
    <property type="project" value="TreeGrafter"/>
</dbReference>
<evidence type="ECO:0000313" key="8">
    <source>
        <dbReference type="Ensembl" id="ENSECRP00000010594.1"/>
    </source>
</evidence>
<evidence type="ECO:0000256" key="2">
    <source>
        <dbReference type="ARBA" id="ARBA00023043"/>
    </source>
</evidence>
<keyword evidence="1 5" id="KW-0728">SH3 domain</keyword>
<keyword evidence="2" id="KW-0040">ANK repeat</keyword>
<dbReference type="InterPro" id="IPR035772">
    <property type="entry name" value="CIN85_SH3_3"/>
</dbReference>
<evidence type="ECO:0000313" key="9">
    <source>
        <dbReference type="Proteomes" id="UP000694620"/>
    </source>
</evidence>
<evidence type="ECO:0000256" key="1">
    <source>
        <dbReference type="ARBA" id="ARBA00022443"/>
    </source>
</evidence>
<dbReference type="InterPro" id="IPR050384">
    <property type="entry name" value="Endophilin_SH3RF"/>
</dbReference>
<comment type="function">
    <text evidence="3">Induces bone resorption, acting probably through a signaling cascade which results in the secretion of factor(s) enhancing osteoclast formation and activity.</text>
</comment>
<dbReference type="InterPro" id="IPR036397">
    <property type="entry name" value="RNaseH_sf"/>
</dbReference>
<proteinExistence type="predicted"/>
<dbReference type="GO" id="GO:0003676">
    <property type="term" value="F:nucleic acid binding"/>
    <property type="evidence" value="ECO:0007669"/>
    <property type="project" value="InterPro"/>
</dbReference>
<organism evidence="8 9">
    <name type="scientific">Erpetoichthys calabaricus</name>
    <name type="common">Rope fish</name>
    <name type="synonym">Calamoichthys calabaricus</name>
    <dbReference type="NCBI Taxonomy" id="27687"/>
    <lineage>
        <taxon>Eukaryota</taxon>
        <taxon>Metazoa</taxon>
        <taxon>Chordata</taxon>
        <taxon>Craniata</taxon>
        <taxon>Vertebrata</taxon>
        <taxon>Euteleostomi</taxon>
        <taxon>Actinopterygii</taxon>
        <taxon>Polypteriformes</taxon>
        <taxon>Polypteridae</taxon>
        <taxon>Erpetoichthys</taxon>
    </lineage>
</organism>
<dbReference type="GO" id="GO:0016477">
    <property type="term" value="P:cell migration"/>
    <property type="evidence" value="ECO:0007669"/>
    <property type="project" value="TreeGrafter"/>
</dbReference>
<feature type="compositionally biased region" description="Low complexity" evidence="6">
    <location>
        <begin position="507"/>
        <end position="520"/>
    </location>
</feature>
<dbReference type="Gene3D" id="3.30.420.10">
    <property type="entry name" value="Ribonuclease H-like superfamily/Ribonuclease H"/>
    <property type="match status" value="1"/>
</dbReference>
<feature type="domain" description="SH3" evidence="7">
    <location>
        <begin position="316"/>
        <end position="377"/>
    </location>
</feature>
<dbReference type="InterPro" id="IPR035771">
    <property type="entry name" value="CIN85_SH3_2"/>
</dbReference>
<name>A0A8C4S3M1_ERPCA</name>
<dbReference type="CDD" id="cd12057">
    <property type="entry name" value="SH3_CIN85_3"/>
    <property type="match status" value="1"/>
</dbReference>
<reference evidence="8" key="2">
    <citation type="submission" date="2025-08" db="UniProtKB">
        <authorList>
            <consortium name="Ensembl"/>
        </authorList>
    </citation>
    <scope>IDENTIFICATION</scope>
</reference>
<feature type="compositionally biased region" description="Pro residues" evidence="6">
    <location>
        <begin position="420"/>
        <end position="429"/>
    </location>
</feature>
<dbReference type="Ensembl" id="ENSECRT00000010771.1">
    <property type="protein sequence ID" value="ENSECRP00000010594.1"/>
    <property type="gene ID" value="ENSECRG00000006955.1"/>
</dbReference>
<feature type="compositionally biased region" description="Basic and acidic residues" evidence="6">
    <location>
        <begin position="523"/>
        <end position="536"/>
    </location>
</feature>
<dbReference type="Pfam" id="PF00018">
    <property type="entry name" value="SH3_1"/>
    <property type="match status" value="1"/>
</dbReference>
<keyword evidence="9" id="KW-1185">Reference proteome</keyword>
<dbReference type="InterPro" id="IPR036028">
    <property type="entry name" value="SH3-like_dom_sf"/>
</dbReference>
<gene>
    <name evidence="8" type="primary">SH3KBP1</name>
</gene>
<feature type="compositionally biased region" description="Polar residues" evidence="6">
    <location>
        <begin position="575"/>
        <end position="590"/>
    </location>
</feature>